<comment type="function">
    <text evidence="6">Ligates lysine onto the cytidine present at position 34 of the AUA codon-specific tRNA(Ile) that contains the anticodon CAU, in an ATP-dependent manner. Cytidine is converted to lysidine, thus changing the amino acid specificity of the tRNA from methionine to isoleucine.</text>
</comment>
<evidence type="ECO:0000259" key="7">
    <source>
        <dbReference type="Pfam" id="PF01171"/>
    </source>
</evidence>
<evidence type="ECO:0000313" key="8">
    <source>
        <dbReference type="EMBL" id="MDI2089877.1"/>
    </source>
</evidence>
<evidence type="ECO:0000256" key="1">
    <source>
        <dbReference type="ARBA" id="ARBA00022598"/>
    </source>
</evidence>
<evidence type="ECO:0000256" key="6">
    <source>
        <dbReference type="HAMAP-Rule" id="MF_01161"/>
    </source>
</evidence>
<accession>A0ABT6PYF1</accession>
<evidence type="ECO:0000256" key="4">
    <source>
        <dbReference type="ARBA" id="ARBA00022840"/>
    </source>
</evidence>
<evidence type="ECO:0000313" key="9">
    <source>
        <dbReference type="Proteomes" id="UP001431634"/>
    </source>
</evidence>
<name>A0ABT6PYF1_9PROT</name>
<evidence type="ECO:0000256" key="3">
    <source>
        <dbReference type="ARBA" id="ARBA00022741"/>
    </source>
</evidence>
<dbReference type="SUPFAM" id="SSF52402">
    <property type="entry name" value="Adenine nucleotide alpha hydrolases-like"/>
    <property type="match status" value="1"/>
</dbReference>
<comment type="similarity">
    <text evidence="6">Belongs to the tRNA(Ile)-lysidine synthase family.</text>
</comment>
<dbReference type="InterPro" id="IPR012795">
    <property type="entry name" value="tRNA_Ile_lys_synt_N"/>
</dbReference>
<reference evidence="8" key="1">
    <citation type="submission" date="2023-05" db="EMBL/GenBank/DDBJ databases">
        <title>Whole genome sequence of Commensalibacter sp.</title>
        <authorList>
            <person name="Charoenyingcharoen P."/>
            <person name="Yukphan P."/>
        </authorList>
    </citation>
    <scope>NUCLEOTIDE SEQUENCE</scope>
    <source>
        <strain evidence="8">TBRC 16381</strain>
    </source>
</reference>
<protein>
    <recommendedName>
        <fullName evidence="6">tRNA(Ile)-lysidine synthase</fullName>
        <ecNumber evidence="6">6.3.4.19</ecNumber>
    </recommendedName>
    <alternativeName>
        <fullName evidence="6">tRNA(Ile)-2-lysyl-cytidine synthase</fullName>
    </alternativeName>
    <alternativeName>
        <fullName evidence="6">tRNA(Ile)-lysidine synthetase</fullName>
    </alternativeName>
</protein>
<proteinExistence type="inferred from homology"/>
<evidence type="ECO:0000256" key="5">
    <source>
        <dbReference type="ARBA" id="ARBA00048539"/>
    </source>
</evidence>
<keyword evidence="4 6" id="KW-0067">ATP-binding</keyword>
<dbReference type="PANTHER" id="PTHR43033:SF1">
    <property type="entry name" value="TRNA(ILE)-LYSIDINE SYNTHASE-RELATED"/>
    <property type="match status" value="1"/>
</dbReference>
<keyword evidence="6" id="KW-0963">Cytoplasm</keyword>
<keyword evidence="3 6" id="KW-0547">Nucleotide-binding</keyword>
<sequence>MDDQTYSILTQEEFNHHIELLGPWGNNDPNGAPVAVAVSGGADSLCLVLLASRWKKNIIALIVDHQLRPSSTEEAILTQKRLTALQISSKILTLNNLQPGPGLEERARIARYAALIDTCYHMGCVDLLLGHHAGDQAETVLMRIRAGSHEDGLSAMARIMELPKIRLVRPLLSIYPQRLRETLRHENIGWVEDSSNQDMQIQRNQIRKELSVGWQRSGSVSLLLQRSLQEGFKRMQRDQRQADYIVKHCHVRPEGFALVTSSEIDVRALGALIRTISGSVYTPLHKSVERLARNMHATTLGGVRITPAGKMGDGWLLVREEAAIEGFRPAVSDYIWDQRFRLVTPQNIFKEGILIGALGDAYKQFSDRQGLPVCILRTLPALWSEAGILLSVPHLKIYLQDFIQNWKIMFQPKQSLTQSYLFSVVERE</sequence>
<feature type="domain" description="tRNA(Ile)-lysidine/2-thiocytidine synthase N-terminal" evidence="7">
    <location>
        <begin position="34"/>
        <end position="209"/>
    </location>
</feature>
<dbReference type="InterPro" id="IPR011063">
    <property type="entry name" value="TilS/TtcA_N"/>
</dbReference>
<comment type="domain">
    <text evidence="6">The N-terminal region contains the highly conserved SGGXDS motif, predicted to be a P-loop motif involved in ATP binding.</text>
</comment>
<dbReference type="PANTHER" id="PTHR43033">
    <property type="entry name" value="TRNA(ILE)-LYSIDINE SYNTHASE-RELATED"/>
    <property type="match status" value="1"/>
</dbReference>
<keyword evidence="2 6" id="KW-0819">tRNA processing</keyword>
<organism evidence="8 9">
    <name type="scientific">Commensalibacter oyaizuii</name>
    <dbReference type="NCBI Taxonomy" id="3043873"/>
    <lineage>
        <taxon>Bacteria</taxon>
        <taxon>Pseudomonadati</taxon>
        <taxon>Pseudomonadota</taxon>
        <taxon>Alphaproteobacteria</taxon>
        <taxon>Acetobacterales</taxon>
        <taxon>Acetobacteraceae</taxon>
    </lineage>
</organism>
<comment type="subcellular location">
    <subcellularLocation>
        <location evidence="6">Cytoplasm</location>
    </subcellularLocation>
</comment>
<dbReference type="EC" id="6.3.4.19" evidence="6"/>
<comment type="caution">
    <text evidence="8">The sequence shown here is derived from an EMBL/GenBank/DDBJ whole genome shotgun (WGS) entry which is preliminary data.</text>
</comment>
<dbReference type="RefSeq" id="WP_281447045.1">
    <property type="nucleotide sequence ID" value="NZ_JASBAO010000001.1"/>
</dbReference>
<gene>
    <name evidence="6 8" type="primary">tilS</name>
    <name evidence="8" type="ORF">QJV27_00545</name>
</gene>
<dbReference type="Pfam" id="PF01171">
    <property type="entry name" value="ATP_bind_3"/>
    <property type="match status" value="1"/>
</dbReference>
<dbReference type="GO" id="GO:0032267">
    <property type="term" value="F:tRNA(Ile)-lysidine synthase activity"/>
    <property type="evidence" value="ECO:0007669"/>
    <property type="project" value="UniProtKB-EC"/>
</dbReference>
<keyword evidence="1 6" id="KW-0436">Ligase</keyword>
<dbReference type="EMBL" id="JASBAO010000001">
    <property type="protein sequence ID" value="MDI2089877.1"/>
    <property type="molecule type" value="Genomic_DNA"/>
</dbReference>
<dbReference type="CDD" id="cd01992">
    <property type="entry name" value="TilS_N"/>
    <property type="match status" value="1"/>
</dbReference>
<dbReference type="HAMAP" id="MF_01161">
    <property type="entry name" value="tRNA_Ile_lys_synt"/>
    <property type="match status" value="1"/>
</dbReference>
<dbReference type="Proteomes" id="UP001431634">
    <property type="component" value="Unassembled WGS sequence"/>
</dbReference>
<dbReference type="NCBIfam" id="TIGR02432">
    <property type="entry name" value="lysidine_TilS_N"/>
    <property type="match status" value="1"/>
</dbReference>
<comment type="catalytic activity">
    <reaction evidence="5 6">
        <text>cytidine(34) in tRNA(Ile2) + L-lysine + ATP = lysidine(34) in tRNA(Ile2) + AMP + diphosphate + H(+)</text>
        <dbReference type="Rhea" id="RHEA:43744"/>
        <dbReference type="Rhea" id="RHEA-COMP:10625"/>
        <dbReference type="Rhea" id="RHEA-COMP:10670"/>
        <dbReference type="ChEBI" id="CHEBI:15378"/>
        <dbReference type="ChEBI" id="CHEBI:30616"/>
        <dbReference type="ChEBI" id="CHEBI:32551"/>
        <dbReference type="ChEBI" id="CHEBI:33019"/>
        <dbReference type="ChEBI" id="CHEBI:82748"/>
        <dbReference type="ChEBI" id="CHEBI:83665"/>
        <dbReference type="ChEBI" id="CHEBI:456215"/>
        <dbReference type="EC" id="6.3.4.19"/>
    </reaction>
</comment>
<dbReference type="Gene3D" id="3.40.50.620">
    <property type="entry name" value="HUPs"/>
    <property type="match status" value="1"/>
</dbReference>
<evidence type="ECO:0000256" key="2">
    <source>
        <dbReference type="ARBA" id="ARBA00022694"/>
    </source>
</evidence>
<dbReference type="InterPro" id="IPR014729">
    <property type="entry name" value="Rossmann-like_a/b/a_fold"/>
</dbReference>
<feature type="binding site" evidence="6">
    <location>
        <begin position="39"/>
        <end position="44"/>
    </location>
    <ligand>
        <name>ATP</name>
        <dbReference type="ChEBI" id="CHEBI:30616"/>
    </ligand>
</feature>
<keyword evidence="9" id="KW-1185">Reference proteome</keyword>
<dbReference type="InterPro" id="IPR012094">
    <property type="entry name" value="tRNA_Ile_lys_synt"/>
</dbReference>